<comment type="subcellular location">
    <subcellularLocation>
        <location evidence="2">Cell membrane</location>
        <topology evidence="2">Multi-pass membrane protein</topology>
    </subcellularLocation>
</comment>
<protein>
    <recommendedName>
        <fullName evidence="3">histidine kinase</fullName>
        <ecNumber evidence="3">2.7.13.3</ecNumber>
    </recommendedName>
</protein>
<dbReference type="Gene3D" id="6.10.340.10">
    <property type="match status" value="1"/>
</dbReference>
<dbReference type="AlphaFoldDB" id="X1MIG4"/>
<dbReference type="SMART" id="SM00388">
    <property type="entry name" value="HisKA"/>
    <property type="match status" value="1"/>
</dbReference>
<organism evidence="16">
    <name type="scientific">marine sediment metagenome</name>
    <dbReference type="NCBI Taxonomy" id="412755"/>
    <lineage>
        <taxon>unclassified sequences</taxon>
        <taxon>metagenomes</taxon>
        <taxon>ecological metagenomes</taxon>
    </lineage>
</organism>
<feature type="non-terminal residue" evidence="16">
    <location>
        <position position="286"/>
    </location>
</feature>
<comment type="caution">
    <text evidence="16">The sequence shown here is derived from an EMBL/GenBank/DDBJ whole genome shotgun (WGS) entry which is preliminary data.</text>
</comment>
<keyword evidence="11 14" id="KW-1133">Transmembrane helix</keyword>
<dbReference type="SUPFAM" id="SSF103190">
    <property type="entry name" value="Sensory domain-like"/>
    <property type="match status" value="1"/>
</dbReference>
<keyword evidence="10" id="KW-0067">ATP-binding</keyword>
<keyword evidence="8" id="KW-0547">Nucleotide-binding</keyword>
<evidence type="ECO:0000256" key="5">
    <source>
        <dbReference type="ARBA" id="ARBA00022553"/>
    </source>
</evidence>
<sequence length="286" mass="32163">IVDKIKDIVYKGEKYKEHDIGTATIFQGDLRISTNVMRDDGTRAIGTRVSEDVYNQVIEKGLPWIGRAFVVNAWYITAYEPIMNLKEEIIGMLYVGMLEAPYLDLRNQVVFTFLGIAFLSVILLSVIAYYVSVSISKPIRELALASGRIAKGDLSQRVRIESHDEIGQLANSFNQMTVALQKTTENYLSCTRTLEKKVEEKTDELEKTQDYLIQSEKLTSLGKLAAGIAHEINNPLTSILINSHLISEMLENDVAFGENIKLIIDETNRCSKIVKGLLEFSRQSPP</sequence>
<keyword evidence="7 14" id="KW-0812">Transmembrane</keyword>
<feature type="non-terminal residue" evidence="16">
    <location>
        <position position="1"/>
    </location>
</feature>
<dbReference type="EC" id="2.7.13.3" evidence="3"/>
<evidence type="ECO:0000256" key="9">
    <source>
        <dbReference type="ARBA" id="ARBA00022777"/>
    </source>
</evidence>
<evidence type="ECO:0000256" key="1">
    <source>
        <dbReference type="ARBA" id="ARBA00000085"/>
    </source>
</evidence>
<dbReference type="Gene3D" id="1.10.287.130">
    <property type="match status" value="1"/>
</dbReference>
<dbReference type="Pfam" id="PF00672">
    <property type="entry name" value="HAMP"/>
    <property type="match status" value="1"/>
</dbReference>
<evidence type="ECO:0000256" key="8">
    <source>
        <dbReference type="ARBA" id="ARBA00022741"/>
    </source>
</evidence>
<feature type="domain" description="HAMP" evidence="15">
    <location>
        <begin position="133"/>
        <end position="185"/>
    </location>
</feature>
<evidence type="ECO:0000256" key="6">
    <source>
        <dbReference type="ARBA" id="ARBA00022679"/>
    </source>
</evidence>
<proteinExistence type="predicted"/>
<dbReference type="CDD" id="cd06225">
    <property type="entry name" value="HAMP"/>
    <property type="match status" value="1"/>
</dbReference>
<evidence type="ECO:0000256" key="2">
    <source>
        <dbReference type="ARBA" id="ARBA00004651"/>
    </source>
</evidence>
<dbReference type="Pfam" id="PF17202">
    <property type="entry name" value="sCache_3_3"/>
    <property type="match status" value="1"/>
</dbReference>
<dbReference type="CDD" id="cd00082">
    <property type="entry name" value="HisKA"/>
    <property type="match status" value="1"/>
</dbReference>
<comment type="catalytic activity">
    <reaction evidence="1">
        <text>ATP + protein L-histidine = ADP + protein N-phospho-L-histidine.</text>
        <dbReference type="EC" id="2.7.13.3"/>
    </reaction>
</comment>
<dbReference type="InterPro" id="IPR033463">
    <property type="entry name" value="sCache_3"/>
</dbReference>
<keyword evidence="9" id="KW-0418">Kinase</keyword>
<dbReference type="SMART" id="SM00304">
    <property type="entry name" value="HAMP"/>
    <property type="match status" value="1"/>
</dbReference>
<name>X1MIG4_9ZZZZ</name>
<evidence type="ECO:0000256" key="3">
    <source>
        <dbReference type="ARBA" id="ARBA00012438"/>
    </source>
</evidence>
<dbReference type="PROSITE" id="PS50885">
    <property type="entry name" value="HAMP"/>
    <property type="match status" value="1"/>
</dbReference>
<dbReference type="InterPro" id="IPR036097">
    <property type="entry name" value="HisK_dim/P_sf"/>
</dbReference>
<reference evidence="16" key="1">
    <citation type="journal article" date="2014" name="Front. Microbiol.">
        <title>High frequency of phylogenetically diverse reductive dehalogenase-homologous genes in deep subseafloor sedimentary metagenomes.</title>
        <authorList>
            <person name="Kawai M."/>
            <person name="Futagami T."/>
            <person name="Toyoda A."/>
            <person name="Takaki Y."/>
            <person name="Nishi S."/>
            <person name="Hori S."/>
            <person name="Arai W."/>
            <person name="Tsubouchi T."/>
            <person name="Morono Y."/>
            <person name="Uchiyama I."/>
            <person name="Ito T."/>
            <person name="Fujiyama A."/>
            <person name="Inagaki F."/>
            <person name="Takami H."/>
        </authorList>
    </citation>
    <scope>NUCLEOTIDE SEQUENCE</scope>
    <source>
        <strain evidence="16">Expedition CK06-06</strain>
    </source>
</reference>
<evidence type="ECO:0000256" key="14">
    <source>
        <dbReference type="SAM" id="Phobius"/>
    </source>
</evidence>
<evidence type="ECO:0000256" key="13">
    <source>
        <dbReference type="ARBA" id="ARBA00023136"/>
    </source>
</evidence>
<gene>
    <name evidence="16" type="ORF">S06H3_09824</name>
</gene>
<dbReference type="PANTHER" id="PTHR45528:SF1">
    <property type="entry name" value="SENSOR HISTIDINE KINASE CPXA"/>
    <property type="match status" value="1"/>
</dbReference>
<dbReference type="GO" id="GO:0005524">
    <property type="term" value="F:ATP binding"/>
    <property type="evidence" value="ECO:0007669"/>
    <property type="project" value="UniProtKB-KW"/>
</dbReference>
<feature type="transmembrane region" description="Helical" evidence="14">
    <location>
        <begin position="109"/>
        <end position="131"/>
    </location>
</feature>
<evidence type="ECO:0000256" key="4">
    <source>
        <dbReference type="ARBA" id="ARBA00022475"/>
    </source>
</evidence>
<keyword evidence="12" id="KW-0902">Two-component regulatory system</keyword>
<evidence type="ECO:0000256" key="10">
    <source>
        <dbReference type="ARBA" id="ARBA00022840"/>
    </source>
</evidence>
<dbReference type="InterPro" id="IPR050398">
    <property type="entry name" value="HssS/ArlS-like"/>
</dbReference>
<keyword evidence="5" id="KW-0597">Phosphoprotein</keyword>
<evidence type="ECO:0000256" key="12">
    <source>
        <dbReference type="ARBA" id="ARBA00023012"/>
    </source>
</evidence>
<dbReference type="InterPro" id="IPR029151">
    <property type="entry name" value="Sensor-like_sf"/>
</dbReference>
<dbReference type="GO" id="GO:0005886">
    <property type="term" value="C:plasma membrane"/>
    <property type="evidence" value="ECO:0007669"/>
    <property type="project" value="UniProtKB-SubCell"/>
</dbReference>
<keyword evidence="6" id="KW-0808">Transferase</keyword>
<dbReference type="SUPFAM" id="SSF158472">
    <property type="entry name" value="HAMP domain-like"/>
    <property type="match status" value="1"/>
</dbReference>
<dbReference type="Pfam" id="PF00512">
    <property type="entry name" value="HisKA"/>
    <property type="match status" value="1"/>
</dbReference>
<dbReference type="PANTHER" id="PTHR45528">
    <property type="entry name" value="SENSOR HISTIDINE KINASE CPXA"/>
    <property type="match status" value="1"/>
</dbReference>
<dbReference type="EMBL" id="BARV01004411">
    <property type="protein sequence ID" value="GAI17871.1"/>
    <property type="molecule type" value="Genomic_DNA"/>
</dbReference>
<evidence type="ECO:0000256" key="11">
    <source>
        <dbReference type="ARBA" id="ARBA00022989"/>
    </source>
</evidence>
<dbReference type="GO" id="GO:0000155">
    <property type="term" value="F:phosphorelay sensor kinase activity"/>
    <property type="evidence" value="ECO:0007669"/>
    <property type="project" value="InterPro"/>
</dbReference>
<keyword evidence="13 14" id="KW-0472">Membrane</keyword>
<accession>X1MIG4</accession>
<keyword evidence="4" id="KW-1003">Cell membrane</keyword>
<evidence type="ECO:0000256" key="7">
    <source>
        <dbReference type="ARBA" id="ARBA00022692"/>
    </source>
</evidence>
<evidence type="ECO:0000313" key="16">
    <source>
        <dbReference type="EMBL" id="GAI17871.1"/>
    </source>
</evidence>
<dbReference type="InterPro" id="IPR003661">
    <property type="entry name" value="HisK_dim/P_dom"/>
</dbReference>
<dbReference type="SUPFAM" id="SSF47384">
    <property type="entry name" value="Homodimeric domain of signal transducing histidine kinase"/>
    <property type="match status" value="1"/>
</dbReference>
<evidence type="ECO:0000259" key="15">
    <source>
        <dbReference type="PROSITE" id="PS50885"/>
    </source>
</evidence>
<dbReference type="InterPro" id="IPR003660">
    <property type="entry name" value="HAMP_dom"/>
</dbReference>